<dbReference type="AlphaFoldDB" id="A0A0L8GRD9"/>
<protein>
    <submittedName>
        <fullName evidence="1">Uncharacterized protein</fullName>
    </submittedName>
</protein>
<sequence>MFGRNAQTGDYEEFQMYYPILERYHLRYSTQDGINCIPHRNIGHSKLFNGYRSFNIYIYIYIYIYIIS</sequence>
<gene>
    <name evidence="1" type="ORF">OCBIM_22029430mg</name>
</gene>
<evidence type="ECO:0000313" key="1">
    <source>
        <dbReference type="EMBL" id="KOF79462.1"/>
    </source>
</evidence>
<reference evidence="1" key="1">
    <citation type="submission" date="2015-07" db="EMBL/GenBank/DDBJ databases">
        <title>MeaNS - Measles Nucleotide Surveillance Program.</title>
        <authorList>
            <person name="Tran T."/>
            <person name="Druce J."/>
        </authorList>
    </citation>
    <scope>NUCLEOTIDE SEQUENCE</scope>
    <source>
        <strain evidence="1">UCB-OBI-ISO-001</strain>
        <tissue evidence="1">Gonad</tissue>
    </source>
</reference>
<dbReference type="EMBL" id="KQ420749">
    <property type="protein sequence ID" value="KOF79462.1"/>
    <property type="molecule type" value="Genomic_DNA"/>
</dbReference>
<proteinExistence type="predicted"/>
<accession>A0A0L8GRD9</accession>
<organism evidence="1">
    <name type="scientific">Octopus bimaculoides</name>
    <name type="common">California two-spotted octopus</name>
    <dbReference type="NCBI Taxonomy" id="37653"/>
    <lineage>
        <taxon>Eukaryota</taxon>
        <taxon>Metazoa</taxon>
        <taxon>Spiralia</taxon>
        <taxon>Lophotrochozoa</taxon>
        <taxon>Mollusca</taxon>
        <taxon>Cephalopoda</taxon>
        <taxon>Coleoidea</taxon>
        <taxon>Octopodiformes</taxon>
        <taxon>Octopoda</taxon>
        <taxon>Incirrata</taxon>
        <taxon>Octopodidae</taxon>
        <taxon>Octopus</taxon>
    </lineage>
</organism>
<name>A0A0L8GRD9_OCTBM</name>